<dbReference type="InterPro" id="IPR036291">
    <property type="entry name" value="NAD(P)-bd_dom_sf"/>
</dbReference>
<dbReference type="GO" id="GO:0006740">
    <property type="term" value="P:NADPH regeneration"/>
    <property type="evidence" value="ECO:0007669"/>
    <property type="project" value="TreeGrafter"/>
</dbReference>
<dbReference type="GO" id="GO:0016491">
    <property type="term" value="F:oxidoreductase activity"/>
    <property type="evidence" value="ECO:0007669"/>
    <property type="project" value="TreeGrafter"/>
</dbReference>
<organism evidence="3 4">
    <name type="scientific">Nannochloropsis gaditana</name>
    <dbReference type="NCBI Taxonomy" id="72520"/>
    <lineage>
        <taxon>Eukaryota</taxon>
        <taxon>Sar</taxon>
        <taxon>Stramenopiles</taxon>
        <taxon>Ochrophyta</taxon>
        <taxon>Eustigmatophyceae</taxon>
        <taxon>Eustigmatales</taxon>
        <taxon>Monodopsidaceae</taxon>
        <taxon>Nannochloropsis</taxon>
    </lineage>
</organism>
<dbReference type="OrthoDB" id="64915at2759"/>
<name>W7TR11_9STRA</name>
<proteinExistence type="predicted"/>
<comment type="caution">
    <text evidence="3">The sequence shown here is derived from an EMBL/GenBank/DDBJ whole genome shotgun (WGS) entry which is preliminary data.</text>
</comment>
<gene>
    <name evidence="3" type="ORF">Naga_100009g86</name>
</gene>
<reference evidence="3 4" key="1">
    <citation type="journal article" date="2014" name="Mol. Plant">
        <title>Chromosome Scale Genome Assembly and Transcriptome Profiling of Nannochloropsis gaditana in Nitrogen Depletion.</title>
        <authorList>
            <person name="Corteggiani Carpinelli E."/>
            <person name="Telatin A."/>
            <person name="Vitulo N."/>
            <person name="Forcato C."/>
            <person name="D'Angelo M."/>
            <person name="Schiavon R."/>
            <person name="Vezzi A."/>
            <person name="Giacometti G.M."/>
            <person name="Morosinotto T."/>
            <person name="Valle G."/>
        </authorList>
    </citation>
    <scope>NUCLEOTIDE SEQUENCE [LARGE SCALE GENOMIC DNA]</scope>
    <source>
        <strain evidence="3 4">B-31</strain>
    </source>
</reference>
<dbReference type="AlphaFoldDB" id="W7TR11"/>
<dbReference type="InterPro" id="IPR000683">
    <property type="entry name" value="Gfo/Idh/MocA-like_OxRdtase_N"/>
</dbReference>
<feature type="region of interest" description="Disordered" evidence="1">
    <location>
        <begin position="420"/>
        <end position="442"/>
    </location>
</feature>
<accession>W7TR11</accession>
<dbReference type="EMBL" id="AZIL01000279">
    <property type="protein sequence ID" value="EWM28567.1"/>
    <property type="molecule type" value="Genomic_DNA"/>
</dbReference>
<feature type="domain" description="Gfo/Idh/MocA-like oxidoreductase N-terminal" evidence="2">
    <location>
        <begin position="113"/>
        <end position="168"/>
    </location>
</feature>
<dbReference type="GO" id="GO:0005737">
    <property type="term" value="C:cytoplasm"/>
    <property type="evidence" value="ECO:0007669"/>
    <property type="project" value="TreeGrafter"/>
</dbReference>
<dbReference type="Proteomes" id="UP000019335">
    <property type="component" value="Chromosome 4"/>
</dbReference>
<evidence type="ECO:0000313" key="3">
    <source>
        <dbReference type="EMBL" id="EWM28567.1"/>
    </source>
</evidence>
<dbReference type="Pfam" id="PF01408">
    <property type="entry name" value="GFO_IDH_MocA"/>
    <property type="match status" value="1"/>
</dbReference>
<evidence type="ECO:0000313" key="4">
    <source>
        <dbReference type="Proteomes" id="UP000019335"/>
    </source>
</evidence>
<sequence>MMAGAKPRQPVDMLMIGTGEYTTGYVHGEASDSDKSAGVVALTMFDLRRRGKIGRLGLCGTNGKKFPGIRAHMDKAIGQTYKGLDMTMDTFPTDGAVDPQAYIAALEKFKPGDAATIFTPDDTHFDIALACVKRGLHVLVTKPVVKTLAEHRALKDAAEASGVLVMVEVHKRFDPIYLDAKDKIQALGPFSYMYSYMSQPKHQLDTFRAWAGKGSDISYYLNSHHTDFHEWAMQGRSRPVRVSALASTGVATCQYQMDTEDTITLSVQWQNRGPSPSLGTGLYTSSWVAPKSDVHSQQRFFYMGHGGEVNVDQAHRGYTLASDELGGGGFKSVNPLFMKYTPTDGRFAGQRGYGYLSFEAFVDAVVDIQSGKASVGDFDAALATIGTTALTTAILEAGRRSLDAGGRPMEIVYGEEADRTWSAPEGGEENHPFPIDIRPVEF</sequence>
<dbReference type="Gene3D" id="3.40.50.720">
    <property type="entry name" value="NAD(P)-binding Rossmann-like Domain"/>
    <property type="match status" value="1"/>
</dbReference>
<evidence type="ECO:0000256" key="1">
    <source>
        <dbReference type="SAM" id="MobiDB-lite"/>
    </source>
</evidence>
<dbReference type="GO" id="GO:0000166">
    <property type="term" value="F:nucleotide binding"/>
    <property type="evidence" value="ECO:0007669"/>
    <property type="project" value="InterPro"/>
</dbReference>
<dbReference type="PANTHER" id="PTHR42840">
    <property type="entry name" value="NAD(P)-BINDING ROSSMANN-FOLD SUPERFAMILY PROTEIN-RELATED"/>
    <property type="match status" value="1"/>
</dbReference>
<dbReference type="SUPFAM" id="SSF55347">
    <property type="entry name" value="Glyceraldehyde-3-phosphate dehydrogenase-like, C-terminal domain"/>
    <property type="match status" value="1"/>
</dbReference>
<dbReference type="SUPFAM" id="SSF51735">
    <property type="entry name" value="NAD(P)-binding Rossmann-fold domains"/>
    <property type="match status" value="1"/>
</dbReference>
<protein>
    <submittedName>
        <fullName evidence="3">Oxidoreductase</fullName>
    </submittedName>
</protein>
<dbReference type="Gene3D" id="3.30.360.10">
    <property type="entry name" value="Dihydrodipicolinate Reductase, domain 2"/>
    <property type="match status" value="1"/>
</dbReference>
<dbReference type="PANTHER" id="PTHR42840:SF6">
    <property type="entry name" value="BINDING ROSSMANN FOLD OXIDOREDUCTASE, PUTATIVE (AFU_ORTHOLOGUE AFUA_3G11930)-RELATED"/>
    <property type="match status" value="1"/>
</dbReference>
<evidence type="ECO:0000259" key="2">
    <source>
        <dbReference type="Pfam" id="PF01408"/>
    </source>
</evidence>
<keyword evidence="4" id="KW-1185">Reference proteome</keyword>